<feature type="chain" id="PRO_5039536394" evidence="1">
    <location>
        <begin position="25"/>
        <end position="425"/>
    </location>
</feature>
<feature type="signal peptide" evidence="1">
    <location>
        <begin position="1"/>
        <end position="24"/>
    </location>
</feature>
<dbReference type="SUPFAM" id="SSF52058">
    <property type="entry name" value="L domain-like"/>
    <property type="match status" value="1"/>
</dbReference>
<dbReference type="STRING" id="697329.Rumal_2745"/>
<accession>E6UHD6</accession>
<gene>
    <name evidence="2" type="ordered locus">Rumal_2745</name>
</gene>
<evidence type="ECO:0000256" key="1">
    <source>
        <dbReference type="SAM" id="SignalP"/>
    </source>
</evidence>
<dbReference type="Pfam" id="PF13306">
    <property type="entry name" value="LRR_5"/>
    <property type="match status" value="2"/>
</dbReference>
<organism evidence="2 3">
    <name type="scientific">Ruminococcus albus (strain ATCC 27210 / DSM 20455 / JCM 14654 / NCDO 2250 / 7)</name>
    <dbReference type="NCBI Taxonomy" id="697329"/>
    <lineage>
        <taxon>Bacteria</taxon>
        <taxon>Bacillati</taxon>
        <taxon>Bacillota</taxon>
        <taxon>Clostridia</taxon>
        <taxon>Eubacteriales</taxon>
        <taxon>Oscillospiraceae</taxon>
        <taxon>Ruminococcus</taxon>
    </lineage>
</organism>
<reference evidence="2 3" key="1">
    <citation type="journal article" date="2011" name="J. Bacteriol.">
        <title>Complete genome of the cellulolytic ruminal bacterium Ruminococcus albus 7.</title>
        <authorList>
            <person name="Suen G."/>
            <person name="Stevenson D.M."/>
            <person name="Bruce D.C."/>
            <person name="Chertkov O."/>
            <person name="Copeland A."/>
            <person name="Cheng J.F."/>
            <person name="Detter C."/>
            <person name="Detter J.C."/>
            <person name="Goodwin L.A."/>
            <person name="Han C.S."/>
            <person name="Hauser L.J."/>
            <person name="Ivanova N.N."/>
            <person name="Kyrpides N.C."/>
            <person name="Land M.L."/>
            <person name="Lapidus A."/>
            <person name="Lucas S."/>
            <person name="Ovchinnikova G."/>
            <person name="Pitluck S."/>
            <person name="Tapia R."/>
            <person name="Woyke T."/>
            <person name="Boyum J."/>
            <person name="Mead D."/>
            <person name="Weimer P.J."/>
        </authorList>
    </citation>
    <scope>NUCLEOTIDE SEQUENCE [LARGE SCALE GENOMIC DNA]</scope>
    <source>
        <strain evidence="3">ATCC 27210 / DSM 20455 / JCM 14654 / NCDO 2250 / 7</strain>
    </source>
</reference>
<dbReference type="InterPro" id="IPR026906">
    <property type="entry name" value="LRR_5"/>
</dbReference>
<dbReference type="HOGENOM" id="CLU_033239_0_0_9"/>
<dbReference type="EMBL" id="CP002403">
    <property type="protein sequence ID" value="ADU23214.1"/>
    <property type="molecule type" value="Genomic_DNA"/>
</dbReference>
<dbReference type="InterPro" id="IPR032675">
    <property type="entry name" value="LRR_dom_sf"/>
</dbReference>
<dbReference type="Gene3D" id="2.60.40.10">
    <property type="entry name" value="Immunoglobulins"/>
    <property type="match status" value="1"/>
</dbReference>
<dbReference type="OrthoDB" id="1815573at2"/>
<keyword evidence="1" id="KW-0732">Signal</keyword>
<dbReference type="RefSeq" id="WP_013499329.1">
    <property type="nucleotide sequence ID" value="NC_014833.1"/>
</dbReference>
<evidence type="ECO:0000313" key="3">
    <source>
        <dbReference type="Proteomes" id="UP000006919"/>
    </source>
</evidence>
<dbReference type="InterPro" id="IPR053139">
    <property type="entry name" value="Surface_bspA-like"/>
</dbReference>
<name>E6UHD6_RUMA7</name>
<evidence type="ECO:0000313" key="2">
    <source>
        <dbReference type="EMBL" id="ADU23214.1"/>
    </source>
</evidence>
<dbReference type="InterPro" id="IPR013783">
    <property type="entry name" value="Ig-like_fold"/>
</dbReference>
<proteinExistence type="predicted"/>
<dbReference type="eggNOG" id="COG4886">
    <property type="taxonomic scope" value="Bacteria"/>
</dbReference>
<sequence length="425" mass="46256" precursor="true">MKNTSGKMLKVTALTAALMLTFAAAPSVQNSFVQPAAITAYAYEDADMNYTTVEYNGLKFNKYSDHAEVSGFSSGNTSASSLVIPSSVNGVPVTAVARNSFQFCSNLTSITFPSSIKTIGYYSFGFCGSLTSVTLPSSLEVLEMHAFEYCSNLDTVNFPSKLVKIHEKCFDSTPWLSAQKNSNTYVIINGALLDASKASGDFTVPSNVKYVCPGAFSRNTAITSVTFPAGVTELCDDTFYMCSNLRSVDLPSVTRIEALALGDCSSLRELKVSGDLSYIHEFAFLDTNNSATITFYGSQSKWNSLEKPSCTFLNNANVVFDESHYTPDPQPTVSPKFSNIEYNSQYHQIRFSWNRISGATNYAIAVKLAGKWRVQGGTLSGNTFSYMTPKNLTPGKSYQVALGAKINGEWTLYESVKNAVTVTVR</sequence>
<dbReference type="Proteomes" id="UP000006919">
    <property type="component" value="Chromosome"/>
</dbReference>
<dbReference type="AlphaFoldDB" id="E6UHD6"/>
<dbReference type="Gene3D" id="3.80.10.10">
    <property type="entry name" value="Ribonuclease Inhibitor"/>
    <property type="match status" value="2"/>
</dbReference>
<protein>
    <submittedName>
        <fullName evidence="2">Fibronectin type III domain protein</fullName>
    </submittedName>
</protein>
<dbReference type="KEGG" id="ral:Rumal_2745"/>
<dbReference type="PANTHER" id="PTHR45661:SF3">
    <property type="entry name" value="IG-LIKE DOMAIN-CONTAINING PROTEIN"/>
    <property type="match status" value="1"/>
</dbReference>
<dbReference type="PANTHER" id="PTHR45661">
    <property type="entry name" value="SURFACE ANTIGEN"/>
    <property type="match status" value="1"/>
</dbReference>